<dbReference type="KEGG" id="spoa:EQM13_08885"/>
<dbReference type="SUPFAM" id="SSF46785">
    <property type="entry name" value="Winged helix' DNA-binding domain"/>
    <property type="match status" value="1"/>
</dbReference>
<proteinExistence type="predicted"/>
<dbReference type="Gene3D" id="1.10.10.10">
    <property type="entry name" value="Winged helix-like DNA-binding domain superfamily/Winged helix DNA-binding domain"/>
    <property type="match status" value="1"/>
</dbReference>
<dbReference type="Pfam" id="PF09339">
    <property type="entry name" value="HTH_IclR"/>
    <property type="match status" value="1"/>
</dbReference>
<dbReference type="RefSeq" id="WP_128752482.1">
    <property type="nucleotide sequence ID" value="NZ_CP035282.1"/>
</dbReference>
<dbReference type="OrthoDB" id="9791752at2"/>
<evidence type="ECO:0000256" key="1">
    <source>
        <dbReference type="ARBA" id="ARBA00023015"/>
    </source>
</evidence>
<dbReference type="InterPro" id="IPR005471">
    <property type="entry name" value="Tscrpt_reg_IclR_N"/>
</dbReference>
<keyword evidence="3" id="KW-0804">Transcription</keyword>
<dbReference type="Pfam" id="PF01614">
    <property type="entry name" value="IclR_C"/>
    <property type="match status" value="1"/>
</dbReference>
<evidence type="ECO:0000313" key="9">
    <source>
        <dbReference type="Proteomes" id="UP000287969"/>
    </source>
</evidence>
<dbReference type="SMART" id="SM00346">
    <property type="entry name" value="HTH_ICLR"/>
    <property type="match status" value="1"/>
</dbReference>
<protein>
    <recommendedName>
        <fullName evidence="5">Glycerol operon regulatory protein</fullName>
    </recommendedName>
</protein>
<feature type="domain" description="IclR-ED" evidence="7">
    <location>
        <begin position="69"/>
        <end position="250"/>
    </location>
</feature>
<gene>
    <name evidence="8" type="ORF">EQM13_08885</name>
</gene>
<evidence type="ECO:0000256" key="4">
    <source>
        <dbReference type="ARBA" id="ARBA00058938"/>
    </source>
</evidence>
<keyword evidence="2" id="KW-0238">DNA-binding</keyword>
<evidence type="ECO:0000259" key="7">
    <source>
        <dbReference type="PROSITE" id="PS51078"/>
    </source>
</evidence>
<feature type="domain" description="HTH iclR-type" evidence="6">
    <location>
        <begin position="7"/>
        <end position="68"/>
    </location>
</feature>
<dbReference type="GO" id="GO:0003677">
    <property type="term" value="F:DNA binding"/>
    <property type="evidence" value="ECO:0007669"/>
    <property type="project" value="UniProtKB-KW"/>
</dbReference>
<dbReference type="PANTHER" id="PTHR30136:SF24">
    <property type="entry name" value="HTH-TYPE TRANSCRIPTIONAL REPRESSOR ALLR"/>
    <property type="match status" value="1"/>
</dbReference>
<evidence type="ECO:0000313" key="8">
    <source>
        <dbReference type="EMBL" id="QAT61694.1"/>
    </source>
</evidence>
<organism evidence="8 9">
    <name type="scientific">Acidilutibacter cellobiosedens</name>
    <dbReference type="NCBI Taxonomy" id="2507161"/>
    <lineage>
        <taxon>Bacteria</taxon>
        <taxon>Bacillati</taxon>
        <taxon>Bacillota</taxon>
        <taxon>Tissierellia</taxon>
        <taxon>Tissierellales</taxon>
        <taxon>Acidilutibacteraceae</taxon>
        <taxon>Acidilutibacter</taxon>
    </lineage>
</organism>
<dbReference type="GO" id="GO:0003700">
    <property type="term" value="F:DNA-binding transcription factor activity"/>
    <property type="evidence" value="ECO:0007669"/>
    <property type="project" value="TreeGrafter"/>
</dbReference>
<dbReference type="PANTHER" id="PTHR30136">
    <property type="entry name" value="HELIX-TURN-HELIX TRANSCRIPTIONAL REGULATOR, ICLR FAMILY"/>
    <property type="match status" value="1"/>
</dbReference>
<keyword evidence="9" id="KW-1185">Reference proteome</keyword>
<dbReference type="PROSITE" id="PS51077">
    <property type="entry name" value="HTH_ICLR"/>
    <property type="match status" value="1"/>
</dbReference>
<sequence>MDNEKIIQSVDRAIKILNCFENNEELGVTEISKLVGLHKSTTFGLISTLYANGILEKNDNSGKYKLGLKLFRLGTKVNSSLRHIVVPYLERLVNMYHETANLVILHDLSVIYLEKVESPLSIAISTLVGGRQPLHCTAVGKAILANLSSEILKDKISRMELTKFTSNTICDKKTLIESLENIKKKGYAEDFEELEIGLHCIAAPILNHNNMPFAAISISGPTSRMNEDLCREIGLSLVQYTREISQKLGFI</sequence>
<dbReference type="GO" id="GO:0045892">
    <property type="term" value="P:negative regulation of DNA-templated transcription"/>
    <property type="evidence" value="ECO:0007669"/>
    <property type="project" value="TreeGrafter"/>
</dbReference>
<keyword evidence="1" id="KW-0805">Transcription regulation</keyword>
<dbReference type="InterPro" id="IPR029016">
    <property type="entry name" value="GAF-like_dom_sf"/>
</dbReference>
<evidence type="ECO:0000256" key="5">
    <source>
        <dbReference type="ARBA" id="ARBA00070406"/>
    </source>
</evidence>
<dbReference type="EMBL" id="CP035282">
    <property type="protein sequence ID" value="QAT61694.1"/>
    <property type="molecule type" value="Genomic_DNA"/>
</dbReference>
<comment type="function">
    <text evidence="4">May be an activator protein for the gylABX operon.</text>
</comment>
<dbReference type="Proteomes" id="UP000287969">
    <property type="component" value="Chromosome"/>
</dbReference>
<accession>A0A410QCW1</accession>
<dbReference type="SUPFAM" id="SSF55781">
    <property type="entry name" value="GAF domain-like"/>
    <property type="match status" value="1"/>
</dbReference>
<dbReference type="PROSITE" id="PS51078">
    <property type="entry name" value="ICLR_ED"/>
    <property type="match status" value="1"/>
</dbReference>
<dbReference type="InterPro" id="IPR036388">
    <property type="entry name" value="WH-like_DNA-bd_sf"/>
</dbReference>
<evidence type="ECO:0000256" key="2">
    <source>
        <dbReference type="ARBA" id="ARBA00023125"/>
    </source>
</evidence>
<dbReference type="InterPro" id="IPR036390">
    <property type="entry name" value="WH_DNA-bd_sf"/>
</dbReference>
<dbReference type="AlphaFoldDB" id="A0A410QCW1"/>
<evidence type="ECO:0000256" key="3">
    <source>
        <dbReference type="ARBA" id="ARBA00023163"/>
    </source>
</evidence>
<dbReference type="FunFam" id="1.10.10.10:FF:000056">
    <property type="entry name" value="IclR family transcriptional regulator"/>
    <property type="match status" value="1"/>
</dbReference>
<dbReference type="Gene3D" id="3.30.450.40">
    <property type="match status" value="1"/>
</dbReference>
<evidence type="ECO:0000259" key="6">
    <source>
        <dbReference type="PROSITE" id="PS51077"/>
    </source>
</evidence>
<name>A0A410QCW1_9FIRM</name>
<dbReference type="InterPro" id="IPR014757">
    <property type="entry name" value="Tscrpt_reg_IclR_C"/>
</dbReference>
<dbReference type="InterPro" id="IPR050707">
    <property type="entry name" value="HTH_MetabolicPath_Reg"/>
</dbReference>
<reference evidence="9" key="1">
    <citation type="submission" date="2019-01" db="EMBL/GenBank/DDBJ databases">
        <title>Draft genomes of a novel of Sporanaerobacter strains.</title>
        <authorList>
            <person name="Ma S."/>
        </authorList>
    </citation>
    <scope>NUCLEOTIDE SEQUENCE [LARGE SCALE GENOMIC DNA]</scope>
    <source>
        <strain evidence="9">NJN-17</strain>
    </source>
</reference>